<reference evidence="1" key="1">
    <citation type="submission" date="2021-06" db="EMBL/GenBank/DDBJ databases">
        <authorList>
            <person name="Kallberg Y."/>
            <person name="Tangrot J."/>
            <person name="Rosling A."/>
        </authorList>
    </citation>
    <scope>NUCLEOTIDE SEQUENCE</scope>
    <source>
        <strain evidence="1">MA461A</strain>
    </source>
</reference>
<evidence type="ECO:0000313" key="1">
    <source>
        <dbReference type="EMBL" id="CAG8681145.1"/>
    </source>
</evidence>
<feature type="non-terminal residue" evidence="1">
    <location>
        <position position="1"/>
    </location>
</feature>
<dbReference type="Proteomes" id="UP000789920">
    <property type="component" value="Unassembled WGS sequence"/>
</dbReference>
<proteinExistence type="predicted"/>
<name>A0ACA9NXP2_9GLOM</name>
<accession>A0ACA9NXP2</accession>
<keyword evidence="2" id="KW-1185">Reference proteome</keyword>
<dbReference type="EMBL" id="CAJVQC010016948">
    <property type="protein sequence ID" value="CAG8681145.1"/>
    <property type="molecule type" value="Genomic_DNA"/>
</dbReference>
<protein>
    <submittedName>
        <fullName evidence="1">1176_t:CDS:1</fullName>
    </submittedName>
</protein>
<organism evidence="1 2">
    <name type="scientific">Racocetra persica</name>
    <dbReference type="NCBI Taxonomy" id="160502"/>
    <lineage>
        <taxon>Eukaryota</taxon>
        <taxon>Fungi</taxon>
        <taxon>Fungi incertae sedis</taxon>
        <taxon>Mucoromycota</taxon>
        <taxon>Glomeromycotina</taxon>
        <taxon>Glomeromycetes</taxon>
        <taxon>Diversisporales</taxon>
        <taxon>Gigasporaceae</taxon>
        <taxon>Racocetra</taxon>
    </lineage>
</organism>
<comment type="caution">
    <text evidence="1">The sequence shown here is derived from an EMBL/GenBank/DDBJ whole genome shotgun (WGS) entry which is preliminary data.</text>
</comment>
<sequence length="59" mass="6670">VDPVVSESVLNNAKFVKNEIFTETSLKPFEGDILRFDWFTIHAAKTITINSQDPAQMTN</sequence>
<evidence type="ECO:0000313" key="2">
    <source>
        <dbReference type="Proteomes" id="UP000789920"/>
    </source>
</evidence>
<gene>
    <name evidence="1" type="ORF">RPERSI_LOCUS9122</name>
</gene>